<dbReference type="InterPro" id="IPR018530">
    <property type="entry name" value="SiaC"/>
</dbReference>
<accession>A0A1W2GS47</accession>
<keyword evidence="3" id="KW-1185">Reference proteome</keyword>
<sequence>MSLAMDGIIAIPRNENLNTSIDQRRFRNYIIKATASTPFVALEMANRSLLIKGNSSPENPVEFYEKVDKLLAYYMAEGRNSLTVNFSLDYFNTGSARSLYVLMTQLKEHGENGMEVSVNWYYKINDEDMLLSGKNFSSYTQLDLKLIPTSPMKY</sequence>
<name>A0A1W2GS47_REIFA</name>
<protein>
    <recommendedName>
        <fullName evidence="1">SiaC family regulatory phosphoprotein domain-containing protein</fullName>
    </recommendedName>
</protein>
<gene>
    <name evidence="2" type="ORF">SAMN04488029_4030</name>
</gene>
<dbReference type="STRING" id="692418.SAMN04488029_4030"/>
<organism evidence="2 3">
    <name type="scientific">Reichenbachiella faecimaris</name>
    <dbReference type="NCBI Taxonomy" id="692418"/>
    <lineage>
        <taxon>Bacteria</taxon>
        <taxon>Pseudomonadati</taxon>
        <taxon>Bacteroidota</taxon>
        <taxon>Cytophagia</taxon>
        <taxon>Cytophagales</taxon>
        <taxon>Reichenbachiellaceae</taxon>
        <taxon>Reichenbachiella</taxon>
    </lineage>
</organism>
<proteinExistence type="predicted"/>
<feature type="domain" description="SiaC family regulatory phosphoprotein" evidence="1">
    <location>
        <begin position="31"/>
        <end position="148"/>
    </location>
</feature>
<evidence type="ECO:0000313" key="3">
    <source>
        <dbReference type="Proteomes" id="UP000192472"/>
    </source>
</evidence>
<dbReference type="EMBL" id="FWYF01000005">
    <property type="protein sequence ID" value="SMD39076.1"/>
    <property type="molecule type" value="Genomic_DNA"/>
</dbReference>
<evidence type="ECO:0000259" key="1">
    <source>
        <dbReference type="Pfam" id="PF09345"/>
    </source>
</evidence>
<dbReference type="OrthoDB" id="5297629at2"/>
<dbReference type="RefSeq" id="WP_084374720.1">
    <property type="nucleotide sequence ID" value="NZ_FWYF01000005.1"/>
</dbReference>
<evidence type="ECO:0000313" key="2">
    <source>
        <dbReference type="EMBL" id="SMD39076.1"/>
    </source>
</evidence>
<reference evidence="2 3" key="1">
    <citation type="submission" date="2017-04" db="EMBL/GenBank/DDBJ databases">
        <authorList>
            <person name="Afonso C.L."/>
            <person name="Miller P.J."/>
            <person name="Scott M.A."/>
            <person name="Spackman E."/>
            <person name="Goraichik I."/>
            <person name="Dimitrov K.M."/>
            <person name="Suarez D.L."/>
            <person name="Swayne D.E."/>
        </authorList>
    </citation>
    <scope>NUCLEOTIDE SEQUENCE [LARGE SCALE GENOMIC DNA]</scope>
    <source>
        <strain evidence="2 3">DSM 26133</strain>
    </source>
</reference>
<dbReference type="Pfam" id="PF09345">
    <property type="entry name" value="SiaC"/>
    <property type="match status" value="1"/>
</dbReference>
<dbReference type="Proteomes" id="UP000192472">
    <property type="component" value="Unassembled WGS sequence"/>
</dbReference>
<dbReference type="AlphaFoldDB" id="A0A1W2GS47"/>